<dbReference type="Proteomes" id="UP000016566">
    <property type="component" value="Unassembled WGS sequence"/>
</dbReference>
<dbReference type="Pfam" id="PF13031">
    <property type="entry name" value="DUF3892"/>
    <property type="match status" value="1"/>
</dbReference>
<name>U2Z701_9RHOB</name>
<evidence type="ECO:0000313" key="2">
    <source>
        <dbReference type="Proteomes" id="UP000016566"/>
    </source>
</evidence>
<protein>
    <recommendedName>
        <fullName evidence="3">DUF3892 domain-containing protein</fullName>
    </recommendedName>
</protein>
<reference evidence="1" key="1">
    <citation type="journal article" date="2013" name="Genome Announc.">
        <title>Draft Genome Sequence of Loktanella cinnabarina LL-001T, Isolated from Deep-Sea Floor Sediment.</title>
        <authorList>
            <person name="Nishi S."/>
            <person name="Tsubouchi T."/>
            <person name="Takaki Y."/>
            <person name="Koyanagi R."/>
            <person name="Satoh N."/>
            <person name="Maruyama T."/>
            <person name="Hatada Y."/>
        </authorList>
    </citation>
    <scope>NUCLEOTIDE SEQUENCE [LARGE SCALE GENOMIC DNA]</scope>
    <source>
        <strain evidence="1">LL-001</strain>
    </source>
</reference>
<dbReference type="AlphaFoldDB" id="U2Z701"/>
<dbReference type="InterPro" id="IPR024997">
    <property type="entry name" value="DUF3892"/>
</dbReference>
<dbReference type="STRING" id="1337093.MBELCI_3257"/>
<evidence type="ECO:0008006" key="3">
    <source>
        <dbReference type="Google" id="ProtNLM"/>
    </source>
</evidence>
<keyword evidence="2" id="KW-1185">Reference proteome</keyword>
<organism evidence="1 2">
    <name type="scientific">Limimaricola cinnabarinus LL-001</name>
    <dbReference type="NCBI Taxonomy" id="1337093"/>
    <lineage>
        <taxon>Bacteria</taxon>
        <taxon>Pseudomonadati</taxon>
        <taxon>Pseudomonadota</taxon>
        <taxon>Alphaproteobacteria</taxon>
        <taxon>Rhodobacterales</taxon>
        <taxon>Paracoccaceae</taxon>
        <taxon>Limimaricola</taxon>
    </lineage>
</organism>
<gene>
    <name evidence="1" type="ORF">MBELCI_3257</name>
</gene>
<dbReference type="RefSeq" id="WP_021695304.1">
    <property type="nucleotide sequence ID" value="NZ_BATB01000068.1"/>
</dbReference>
<dbReference type="OrthoDB" id="826539at2"/>
<sequence length="94" mass="10561">MQKTIQIKCIRRANHWKPRGSISHVGGGSLANRWKLELDEVIQKIESRDCMFFVNVGSDPVAVKVAVDREGTKYIKTVADGDFPTHLLNLPECP</sequence>
<dbReference type="EMBL" id="BATB01000068">
    <property type="protein sequence ID" value="GAD57205.1"/>
    <property type="molecule type" value="Genomic_DNA"/>
</dbReference>
<proteinExistence type="predicted"/>
<comment type="caution">
    <text evidence="1">The sequence shown here is derived from an EMBL/GenBank/DDBJ whole genome shotgun (WGS) entry which is preliminary data.</text>
</comment>
<accession>U2Z701</accession>
<evidence type="ECO:0000313" key="1">
    <source>
        <dbReference type="EMBL" id="GAD57205.1"/>
    </source>
</evidence>